<proteinExistence type="predicted"/>
<dbReference type="RefSeq" id="XP_006817722.1">
    <property type="nucleotide sequence ID" value="XM_006817659.1"/>
</dbReference>
<protein>
    <submittedName>
        <fullName evidence="2">Histone-lysine N-methyltransferase SMYD3-like</fullName>
    </submittedName>
</protein>
<organism evidence="1 2">
    <name type="scientific">Saccoglossus kowalevskii</name>
    <name type="common">Acorn worm</name>
    <dbReference type="NCBI Taxonomy" id="10224"/>
    <lineage>
        <taxon>Eukaryota</taxon>
        <taxon>Metazoa</taxon>
        <taxon>Hemichordata</taxon>
        <taxon>Enteropneusta</taxon>
        <taxon>Harrimaniidae</taxon>
        <taxon>Saccoglossus</taxon>
    </lineage>
</organism>
<dbReference type="InterPro" id="IPR011990">
    <property type="entry name" value="TPR-like_helical_dom_sf"/>
</dbReference>
<gene>
    <name evidence="2" type="primary">LOC102810136</name>
</gene>
<keyword evidence="1" id="KW-1185">Reference proteome</keyword>
<dbReference type="Gene3D" id="1.25.40.970">
    <property type="match status" value="1"/>
</dbReference>
<sequence length="126" mass="14801">MVQLFDKAMDVCIELQQWESALNYGLKTTEPYRLHYPSYHPNTGVQFARIAKLQMYLSYLQEAHRYLQEALNILEVTHGKGHPLTTDLQRLLHECQEERRVQRTKQLDADDPLRGAQIVNVHQKDI</sequence>
<evidence type="ECO:0000313" key="2">
    <source>
        <dbReference type="RefSeq" id="XP_006817722.1"/>
    </source>
</evidence>
<dbReference type="Proteomes" id="UP000694865">
    <property type="component" value="Unplaced"/>
</dbReference>
<name>A0ABM0MCI1_SACKO</name>
<dbReference type="Gene3D" id="1.25.40.10">
    <property type="entry name" value="Tetratricopeptide repeat domain"/>
    <property type="match status" value="1"/>
</dbReference>
<dbReference type="GeneID" id="102810136"/>
<accession>A0ABM0MCI1</accession>
<reference evidence="2" key="1">
    <citation type="submission" date="2025-08" db="UniProtKB">
        <authorList>
            <consortium name="RefSeq"/>
        </authorList>
    </citation>
    <scope>IDENTIFICATION</scope>
    <source>
        <tissue evidence="2">Testes</tissue>
    </source>
</reference>
<evidence type="ECO:0000313" key="1">
    <source>
        <dbReference type="Proteomes" id="UP000694865"/>
    </source>
</evidence>